<feature type="domain" description="Phasin" evidence="2">
    <location>
        <begin position="59"/>
        <end position="158"/>
    </location>
</feature>
<gene>
    <name evidence="3" type="ORF">GDR74_05175</name>
</gene>
<dbReference type="AlphaFoldDB" id="A0A5P9K0B6"/>
<feature type="region of interest" description="Disordered" evidence="1">
    <location>
        <begin position="1"/>
        <end position="51"/>
    </location>
</feature>
<dbReference type="EMBL" id="CP045423">
    <property type="protein sequence ID" value="QFU15654.1"/>
    <property type="molecule type" value="Genomic_DNA"/>
</dbReference>
<dbReference type="Proteomes" id="UP000325614">
    <property type="component" value="Chromosome"/>
</dbReference>
<protein>
    <recommendedName>
        <fullName evidence="2">Phasin domain-containing protein</fullName>
    </recommendedName>
</protein>
<dbReference type="Pfam" id="PF09361">
    <property type="entry name" value="Phasin_2"/>
    <property type="match status" value="1"/>
</dbReference>
<feature type="compositionally biased region" description="Low complexity" evidence="1">
    <location>
        <begin position="29"/>
        <end position="42"/>
    </location>
</feature>
<evidence type="ECO:0000256" key="1">
    <source>
        <dbReference type="SAM" id="MobiDB-lite"/>
    </source>
</evidence>
<dbReference type="InterPro" id="IPR018968">
    <property type="entry name" value="Phasin"/>
</dbReference>
<evidence type="ECO:0000259" key="2">
    <source>
        <dbReference type="Pfam" id="PF09361"/>
    </source>
</evidence>
<organism evidence="3 4">
    <name type="scientific">Microvirga thermotolerans</name>
    <dbReference type="NCBI Taxonomy" id="2651334"/>
    <lineage>
        <taxon>Bacteria</taxon>
        <taxon>Pseudomonadati</taxon>
        <taxon>Pseudomonadota</taxon>
        <taxon>Alphaproteobacteria</taxon>
        <taxon>Hyphomicrobiales</taxon>
        <taxon>Methylobacteriaceae</taxon>
        <taxon>Microvirga</taxon>
    </lineage>
</organism>
<name>A0A5P9K0B6_9HYPH</name>
<sequence length="166" mass="17618">MAEAKKAGTPRARKQTAPKSGPELALETAQSAIESPSPASEAVNGARQADGGVAAEPMQFSRFGQEGADALRQAMGQSVLATAHGALEINDRIIAAVRDQSEAAIDLWRSALEASHPTEALRVQATGARQACEVAAAHWKDIAEATARLFHRSFEPFQTVMADRTR</sequence>
<proteinExistence type="predicted"/>
<dbReference type="KEGG" id="mico:GDR74_05175"/>
<accession>A0A5P9K0B6</accession>
<keyword evidence="4" id="KW-1185">Reference proteome</keyword>
<evidence type="ECO:0000313" key="4">
    <source>
        <dbReference type="Proteomes" id="UP000325614"/>
    </source>
</evidence>
<reference evidence="3 4" key="1">
    <citation type="submission" date="2019-10" db="EMBL/GenBank/DDBJ databases">
        <title>Isolation, Identification of Microvirga thermotolerans HR1, a novel thermophilic bacterium and Comparative Genomics of the genus Microvirga.</title>
        <authorList>
            <person name="Li J."/>
            <person name="Zhang W."/>
            <person name="Lin M."/>
            <person name="Wang J."/>
        </authorList>
    </citation>
    <scope>NUCLEOTIDE SEQUENCE [LARGE SCALE GENOMIC DNA]</scope>
    <source>
        <strain evidence="3 4">HR1</strain>
    </source>
</reference>
<evidence type="ECO:0000313" key="3">
    <source>
        <dbReference type="EMBL" id="QFU15654.1"/>
    </source>
</evidence>
<dbReference type="RefSeq" id="WP_152585299.1">
    <property type="nucleotide sequence ID" value="NZ_CP045423.1"/>
</dbReference>